<dbReference type="PRINTS" id="PR01576">
    <property type="entry name" value="PDEFORMYLASE"/>
</dbReference>
<dbReference type="SUPFAM" id="SSF56420">
    <property type="entry name" value="Peptide deformylase"/>
    <property type="match status" value="1"/>
</dbReference>
<organism evidence="2 3">
    <name type="scientific">Faecalibaculum rodentium</name>
    <dbReference type="NCBI Taxonomy" id="1702221"/>
    <lineage>
        <taxon>Bacteria</taxon>
        <taxon>Bacillati</taxon>
        <taxon>Bacillota</taxon>
        <taxon>Erysipelotrichia</taxon>
        <taxon>Erysipelotrichales</taxon>
        <taxon>Erysipelotrichaceae</taxon>
        <taxon>Faecalibaculum</taxon>
    </lineage>
</organism>
<dbReference type="OrthoDB" id="9784988at2"/>
<accession>A0A140DS08</accession>
<dbReference type="PANTHER" id="PTHR10458">
    <property type="entry name" value="PEPTIDE DEFORMYLASE"/>
    <property type="match status" value="1"/>
</dbReference>
<reference evidence="2 3" key="1">
    <citation type="journal article" date="2016" name="Gut Pathog.">
        <title>Whole genome sequencing of "Faecalibaculum rodentium" ALO17, isolated from C57BL/6J laboratory mouse feces.</title>
        <authorList>
            <person name="Lim S."/>
            <person name="Chang D.H."/>
            <person name="Ahn S."/>
            <person name="Kim B.C."/>
        </authorList>
    </citation>
    <scope>NUCLEOTIDE SEQUENCE [LARGE SCALE GENOMIC DNA]</scope>
    <source>
        <strain evidence="2 3">Alo17</strain>
    </source>
</reference>
<dbReference type="Pfam" id="PF01327">
    <property type="entry name" value="Pep_deformylase"/>
    <property type="match status" value="1"/>
</dbReference>
<dbReference type="PIRSF" id="PIRSF004749">
    <property type="entry name" value="Pep_def"/>
    <property type="match status" value="1"/>
</dbReference>
<dbReference type="AlphaFoldDB" id="A0A140DS08"/>
<evidence type="ECO:0008006" key="4">
    <source>
        <dbReference type="Google" id="ProtNLM"/>
    </source>
</evidence>
<dbReference type="PANTHER" id="PTHR10458:SF22">
    <property type="entry name" value="PEPTIDE DEFORMYLASE"/>
    <property type="match status" value="1"/>
</dbReference>
<evidence type="ECO:0000313" key="3">
    <source>
        <dbReference type="Proteomes" id="UP000069771"/>
    </source>
</evidence>
<dbReference type="GO" id="GO:0042586">
    <property type="term" value="F:peptide deformylase activity"/>
    <property type="evidence" value="ECO:0007669"/>
    <property type="project" value="InterPro"/>
</dbReference>
<dbReference type="Proteomes" id="UP000069771">
    <property type="component" value="Chromosome"/>
</dbReference>
<protein>
    <recommendedName>
        <fullName evidence="4">Peptide deformylase</fullName>
    </recommendedName>
</protein>
<dbReference type="EMBL" id="CP011391">
    <property type="protein sequence ID" value="AMK53435.1"/>
    <property type="molecule type" value="Genomic_DNA"/>
</dbReference>
<sequence>MIRPICKDREVLQTPSRKAVKKDLRLARDLKDTLAAHPGCVGLAADMIGENVQMLAAEMMGVPVVMVNPVILMKKDPYVTEERCLSHDHTSTVTRYGVIEVEYRDDRWNRHRSRLEGLPAQIVQHEMDHFEGKLV</sequence>
<dbReference type="InterPro" id="IPR036821">
    <property type="entry name" value="Peptide_deformylase_sf"/>
</dbReference>
<dbReference type="GeneID" id="78477173"/>
<proteinExistence type="inferred from homology"/>
<dbReference type="STRING" id="1702221.AALO17_03010"/>
<comment type="similarity">
    <text evidence="1">Belongs to the polypeptide deformylase family.</text>
</comment>
<gene>
    <name evidence="2" type="ORF">AALO17_03010</name>
</gene>
<evidence type="ECO:0000313" key="2">
    <source>
        <dbReference type="EMBL" id="AMK53435.1"/>
    </source>
</evidence>
<dbReference type="KEGG" id="fro:AALO17_03010"/>
<keyword evidence="3" id="KW-1185">Reference proteome</keyword>
<dbReference type="RefSeq" id="WP_067554545.1">
    <property type="nucleotide sequence ID" value="NZ_CP011391.1"/>
</dbReference>
<dbReference type="Gene3D" id="3.90.45.10">
    <property type="entry name" value="Peptide deformylase"/>
    <property type="match status" value="1"/>
</dbReference>
<evidence type="ECO:0000256" key="1">
    <source>
        <dbReference type="ARBA" id="ARBA00010759"/>
    </source>
</evidence>
<name>A0A140DS08_9FIRM</name>
<dbReference type="InterPro" id="IPR023635">
    <property type="entry name" value="Peptide_deformylase"/>
</dbReference>